<dbReference type="Gene3D" id="3.40.50.2300">
    <property type="match status" value="1"/>
</dbReference>
<name>A0ABW0PXG6_9HYPH</name>
<dbReference type="PANTHER" id="PTHR44591:SF3">
    <property type="entry name" value="RESPONSE REGULATORY DOMAIN-CONTAINING PROTEIN"/>
    <property type="match status" value="1"/>
</dbReference>
<reference evidence="7" key="1">
    <citation type="journal article" date="2019" name="Int. J. Syst. Evol. Microbiol.">
        <title>The Global Catalogue of Microorganisms (GCM) 10K type strain sequencing project: providing services to taxonomists for standard genome sequencing and annotation.</title>
        <authorList>
            <consortium name="The Broad Institute Genomics Platform"/>
            <consortium name="The Broad Institute Genome Sequencing Center for Infectious Disease"/>
            <person name="Wu L."/>
            <person name="Ma J."/>
        </authorList>
    </citation>
    <scope>NUCLEOTIDE SEQUENCE [LARGE SCALE GENOMIC DNA]</scope>
    <source>
        <strain evidence="7">KACC 12633</strain>
    </source>
</reference>
<evidence type="ECO:0000313" key="7">
    <source>
        <dbReference type="Proteomes" id="UP001596150"/>
    </source>
</evidence>
<dbReference type="EMBL" id="JBHSML010000003">
    <property type="protein sequence ID" value="MFC5516833.1"/>
    <property type="molecule type" value="Genomic_DNA"/>
</dbReference>
<evidence type="ECO:0000259" key="5">
    <source>
        <dbReference type="PROSITE" id="PS50110"/>
    </source>
</evidence>
<dbReference type="Pfam" id="PF00072">
    <property type="entry name" value="Response_reg"/>
    <property type="match status" value="1"/>
</dbReference>
<keyword evidence="1 4" id="KW-0597">Phosphoprotein</keyword>
<proteinExistence type="predicted"/>
<dbReference type="SMART" id="SM00448">
    <property type="entry name" value="REC"/>
    <property type="match status" value="1"/>
</dbReference>
<dbReference type="InterPro" id="IPR050595">
    <property type="entry name" value="Bact_response_regulator"/>
</dbReference>
<dbReference type="PROSITE" id="PS50110">
    <property type="entry name" value="RESPONSE_REGULATORY"/>
    <property type="match status" value="1"/>
</dbReference>
<evidence type="ECO:0000256" key="1">
    <source>
        <dbReference type="ARBA" id="ARBA00022553"/>
    </source>
</evidence>
<protein>
    <submittedName>
        <fullName evidence="6">Response regulator</fullName>
    </submittedName>
</protein>
<dbReference type="Proteomes" id="UP001596150">
    <property type="component" value="Unassembled WGS sequence"/>
</dbReference>
<dbReference type="InterPro" id="IPR001789">
    <property type="entry name" value="Sig_transdc_resp-reg_receiver"/>
</dbReference>
<organism evidence="6 7">
    <name type="scientific">Kaistia terrae</name>
    <dbReference type="NCBI Taxonomy" id="537017"/>
    <lineage>
        <taxon>Bacteria</taxon>
        <taxon>Pseudomonadati</taxon>
        <taxon>Pseudomonadota</taxon>
        <taxon>Alphaproteobacteria</taxon>
        <taxon>Hyphomicrobiales</taxon>
        <taxon>Kaistiaceae</taxon>
        <taxon>Kaistia</taxon>
    </lineage>
</organism>
<dbReference type="SUPFAM" id="SSF52172">
    <property type="entry name" value="CheY-like"/>
    <property type="match status" value="1"/>
</dbReference>
<evidence type="ECO:0000256" key="2">
    <source>
        <dbReference type="ARBA" id="ARBA00023015"/>
    </source>
</evidence>
<accession>A0ABW0PXG6</accession>
<gene>
    <name evidence="6" type="ORF">ACFPP9_13690</name>
</gene>
<dbReference type="PANTHER" id="PTHR44591">
    <property type="entry name" value="STRESS RESPONSE REGULATOR PROTEIN 1"/>
    <property type="match status" value="1"/>
</dbReference>
<sequence>MGSGSPVILLIEDEALVRFAVAELLEELGFVVEMAASAKEATAHLRAPDHHHNHYRVVIVDLGLPDSSGEDLVRNILAELIDIPVIIASGDDPSSIDLALTGDARVAFLSKPYGARGMIQVLDGLGIVVERPLDG</sequence>
<feature type="modified residue" description="4-aspartylphosphate" evidence="4">
    <location>
        <position position="61"/>
    </location>
</feature>
<evidence type="ECO:0000313" key="6">
    <source>
        <dbReference type="EMBL" id="MFC5516833.1"/>
    </source>
</evidence>
<evidence type="ECO:0000256" key="3">
    <source>
        <dbReference type="ARBA" id="ARBA00023163"/>
    </source>
</evidence>
<keyword evidence="3" id="KW-0804">Transcription</keyword>
<dbReference type="CDD" id="cd00156">
    <property type="entry name" value="REC"/>
    <property type="match status" value="1"/>
</dbReference>
<feature type="domain" description="Response regulatory" evidence="5">
    <location>
        <begin position="7"/>
        <end position="126"/>
    </location>
</feature>
<evidence type="ECO:0000256" key="4">
    <source>
        <dbReference type="PROSITE-ProRule" id="PRU00169"/>
    </source>
</evidence>
<keyword evidence="2" id="KW-0805">Transcription regulation</keyword>
<dbReference type="RefSeq" id="WP_266343935.1">
    <property type="nucleotide sequence ID" value="NZ_JAPKNH010000004.1"/>
</dbReference>
<keyword evidence="7" id="KW-1185">Reference proteome</keyword>
<comment type="caution">
    <text evidence="6">The sequence shown here is derived from an EMBL/GenBank/DDBJ whole genome shotgun (WGS) entry which is preliminary data.</text>
</comment>
<dbReference type="InterPro" id="IPR011006">
    <property type="entry name" value="CheY-like_superfamily"/>
</dbReference>